<proteinExistence type="predicted"/>
<dbReference type="Pfam" id="PF18962">
    <property type="entry name" value="Por_Secre_tail"/>
    <property type="match status" value="1"/>
</dbReference>
<dbReference type="InterPro" id="IPR003961">
    <property type="entry name" value="FN3_dom"/>
</dbReference>
<dbReference type="PANTHER" id="PTHR24099:SF11">
    <property type="entry name" value="FIBRONECTIN TYPE III DOMAIN-CONTAINING 3BA-RELATED"/>
    <property type="match status" value="1"/>
</dbReference>
<dbReference type="InterPro" id="IPR013783">
    <property type="entry name" value="Ig-like_fold"/>
</dbReference>
<dbReference type="PANTHER" id="PTHR24099">
    <property type="entry name" value="E3 UBIQUITIN-PROTEIN LIGASE TRIM36-RELATED"/>
    <property type="match status" value="1"/>
</dbReference>
<dbReference type="EMBL" id="JAEHFX010000003">
    <property type="protein sequence ID" value="MBK0403045.1"/>
    <property type="molecule type" value="Genomic_DNA"/>
</dbReference>
<dbReference type="NCBIfam" id="TIGR04183">
    <property type="entry name" value="Por_Secre_tail"/>
    <property type="match status" value="1"/>
</dbReference>
<dbReference type="InterPro" id="IPR026444">
    <property type="entry name" value="Secre_tail"/>
</dbReference>
<feature type="domain" description="Fibronectin type-III" evidence="4">
    <location>
        <begin position="870"/>
        <end position="960"/>
    </location>
</feature>
<dbReference type="SMART" id="SM00060">
    <property type="entry name" value="FN3"/>
    <property type="match status" value="15"/>
</dbReference>
<dbReference type="InterPro" id="IPR013320">
    <property type="entry name" value="ConA-like_dom_sf"/>
</dbReference>
<keyword evidence="6" id="KW-1185">Reference proteome</keyword>
<accession>A0ABS1C0W6</accession>
<keyword evidence="2" id="KW-1015">Disulfide bond</keyword>
<feature type="domain" description="Fibronectin type-III" evidence="4">
    <location>
        <begin position="478"/>
        <end position="573"/>
    </location>
</feature>
<sequence length="2362" mass="251537">MKKIILLLALSLFFAQDTFAQFSSVKPLKSFSLSTNTREKPQSKVWMHDGKHFSVLANSSGTHVFRLDGDSIWTKTFTLTSNSSSHADCKVVGNVVHVFLFRGNSSELISIEYVASNSTYKLWATRTSTVGISTDSDAETATIDIDATGRMWVAYDTDNSIKVRWSNSPYSTWSAPVVVASGILPDDIGAVIAFPMFNKIGVFWSNQDTQRFGFKMHSDTAPDSIWSADEVPASQSALNVGNGFSDDHMNFKVGSNGTLYCAVKTSYDKAGYTKISLLVRRPNGTWDNIYKVSEIGTRGIVLVNELVGKIRVIYTEDEADGDIFYRESSLSSISFGSQRTLIAGKYNNPTSIKGNHTFEVAIIASTSSQAVSVLATDDPPVPEAPTLNLPANGAGSFPVASSLSWNAPLFAKTYQVQVATSSTFQNLIYDGTNITNTSTTVPGLNWSTQYYWRVRAANQSGASPWSVVRNFTTEPIPLPGTPGLVSPVNSATQVSNPPVFTWNAANYATTYQLQIATSSGFQTIVSDVNNIANLTLTAPILNWSTQYYWRVRAVNASGNGSWSSVRNFTTRPIPLPEPPALASPAKGTTNVVLPAVLTWNAGNYATTYQLQLANSHEFLTIVSDINNISALTRTVSGLDWSTEYFWRVRSINTSGTSAWSDTSRFISEAIPVPVAPTLVSPASSAINIPISTTLSWNAVTYAQSYQMQLSTSPDFLAIVQDNSQISTTNTNVSGLNYSTQYYWRIRASNTSGASSWSAVRSFTTVPPIPAAPVLAAPADMATGIAIAPTLSWNATAHAATYQMQLSTTPDFLTTVSNVSNLTTLNTSVSGLAFSTQYFWRVRATNITGTSPWSVVRSFTTIPIPIPAAPALSSPSNGATGVAFSPTLSWNAVTYAETYQMQLSATSDFLSPVADVSNLTTLNTMVSALAYSTQYFWRVRASNTSGAGSWSAVRSFTTVPPPPVPGVPSLSSPSSGATSIAIARNFSWNASSNAYYYQLQLATTSDFQALFKDTSNITTLSVPISGMAYSTKYYWRVRAINTTGASNWSSVRSFTTVPVPIPAAPTLNLPATAATGIALPAALSWNAVLNAATYRVQVATSSGFGTIVSDVSNITTLNSAVSGLNYSTQYFWRVRAVNSSGSSSWSSSRSFTTMPIPMPVAPVLVAPASSATGISNPPTLSWNTGDYAESYQLQVATAADFLTPVSDIANITTLSSSVSGLNWVTQYYWRVRSVNASGVSSWSEVRSFTTMPIPIPVAPALSSPSNGATGVAYSPTLSWNAVTYAETYQVQLATTSDFISPVYDISNLTTLNTVITALAYSTQYFWRVRALNTSGAGSWSVLRSFTTVPPPPLPGTPSLSSPSSGATGVAVARNFSWNSASNAYYYQLQFSTVSSFASIFKDTSNITTRSVPISGLAYSTKYYWRVRAINTTGIGSWSSVRSFTTESVPAPAAPVQNLPANAATTITLPVALSWNAVLNAATYRVQVATSSGFGTIVADVSNITALNTTVNGLNFSTQYFWRVRAINAAGTSSWSTIRSFTTQAIALPGQATLASPANNASAVMTPVSLNWNAGPYGESYHVQVSAAANFLTPAFDVNNITSLNTTVAGLAYNTLYYWRVRTNNASGVSAWSATWSFTTGSQPATLVGHWEMEETSGATLNDASSFNNHGTTVNNPTKVAGVIGQALQLNGTSQYATVSSSASLNVSNAVTLAAWVKPEQTGSAQVIIKKGVTGSADGYELSLTSTSKIMFRYNQVSAGDTYRLLATTLHPSNGNTWMHIAATFDGVSMKIYVDGNLDKTLTLSSPPAIGSNNLPLSIGAQSTGTNRFKGAIDEPRVYNVALSAADINALATMPTFRPVPNTPALVGPADNVSNISLPVTLSWSAVTNAVSYQVQVAPAPDFASPAADISNITELNVSVSGLNYSTPYYWRVRAVNSSGESGWSSARTFTTEAVALPGPPTLDAPVNNATAVAIPALLSWTAGTYATTYQVQVATTSAFLNLVSNETNITTLSTAVAGLAYNTVYYWRVRTVNAAGTSSWTTPRSFTTKSQSTTLVGFWQMEETTGTTLFDASANANNATTVGNPAKVAGVAGQALQLNGSSQYATVPSSASLNISNAITLAAWIKPEQTGSAQVIMKKGLTGDADGYELSLTSTRKILFRYNQVSGGSDYKAQSAILHPTDGATWMHIAATFDGTTIKIYVNGVLDRTETLSSPPAIASNNLPLAIGGQSIGNNLFKGAIDNPKIYNVALSSSDISSLASISSARMASGSQESTIENLVASPNPFMNATSIHFTVPESGAYSVTLYNMAGHPIKVLQKGYAKAGENLSMDLDGSKLTRGLYLVRLQNNKKSETLKLVHDVCY</sequence>
<feature type="domain" description="Fibronectin type-III" evidence="4">
    <location>
        <begin position="575"/>
        <end position="670"/>
    </location>
</feature>
<dbReference type="SUPFAM" id="SSF49265">
    <property type="entry name" value="Fibronectin type III"/>
    <property type="match status" value="8"/>
</dbReference>
<dbReference type="SMART" id="SM00560">
    <property type="entry name" value="LamGL"/>
    <property type="match status" value="2"/>
</dbReference>
<dbReference type="InterPro" id="IPR050617">
    <property type="entry name" value="E3_ligase_FN3/SPRY"/>
</dbReference>
<feature type="domain" description="Fibronectin type-III" evidence="4">
    <location>
        <begin position="1259"/>
        <end position="1349"/>
    </location>
</feature>
<feature type="domain" description="Fibronectin type-III" evidence="4">
    <location>
        <begin position="1453"/>
        <end position="1544"/>
    </location>
</feature>
<organism evidence="5 6">
    <name type="scientific">Adhaeribacter terrigena</name>
    <dbReference type="NCBI Taxonomy" id="2793070"/>
    <lineage>
        <taxon>Bacteria</taxon>
        <taxon>Pseudomonadati</taxon>
        <taxon>Bacteroidota</taxon>
        <taxon>Cytophagia</taxon>
        <taxon>Cytophagales</taxon>
        <taxon>Hymenobacteraceae</taxon>
        <taxon>Adhaeribacter</taxon>
    </lineage>
</organism>
<name>A0ABS1C0W6_9BACT</name>
<dbReference type="Gene3D" id="2.60.120.200">
    <property type="match status" value="2"/>
</dbReference>
<keyword evidence="1 3" id="KW-0732">Signal</keyword>
<dbReference type="SUPFAM" id="SSF49899">
    <property type="entry name" value="Concanavalin A-like lectins/glucanases"/>
    <property type="match status" value="2"/>
</dbReference>
<feature type="domain" description="Fibronectin type-III" evidence="4">
    <location>
        <begin position="963"/>
        <end position="1058"/>
    </location>
</feature>
<dbReference type="Proteomes" id="UP000644147">
    <property type="component" value="Unassembled WGS sequence"/>
</dbReference>
<feature type="domain" description="Fibronectin type-III" evidence="4">
    <location>
        <begin position="1160"/>
        <end position="1252"/>
    </location>
</feature>
<feature type="domain" description="Fibronectin type-III" evidence="4">
    <location>
        <begin position="1064"/>
        <end position="1155"/>
    </location>
</feature>
<dbReference type="Pfam" id="PF00041">
    <property type="entry name" value="fn3"/>
    <property type="match status" value="2"/>
</dbReference>
<feature type="chain" id="PRO_5047486029" evidence="3">
    <location>
        <begin position="21"/>
        <end position="2362"/>
    </location>
</feature>
<gene>
    <name evidence="5" type="ORF">I5M27_08600</name>
</gene>
<dbReference type="InterPro" id="IPR006558">
    <property type="entry name" value="LamG-like"/>
</dbReference>
<dbReference type="PROSITE" id="PS50853">
    <property type="entry name" value="FN3"/>
    <property type="match status" value="15"/>
</dbReference>
<feature type="domain" description="Fibronectin type-III" evidence="4">
    <location>
        <begin position="1352"/>
        <end position="1447"/>
    </location>
</feature>
<evidence type="ECO:0000256" key="2">
    <source>
        <dbReference type="ARBA" id="ARBA00023157"/>
    </source>
</evidence>
<feature type="domain" description="Fibronectin type-III" evidence="4">
    <location>
        <begin position="672"/>
        <end position="767"/>
    </location>
</feature>
<evidence type="ECO:0000259" key="4">
    <source>
        <dbReference type="PROSITE" id="PS50853"/>
    </source>
</evidence>
<protein>
    <submittedName>
        <fullName evidence="5">T9SS type A sorting domain-containing protein</fullName>
    </submittedName>
</protein>
<dbReference type="Gene3D" id="2.60.40.10">
    <property type="entry name" value="Immunoglobulins"/>
    <property type="match status" value="15"/>
</dbReference>
<feature type="domain" description="Fibronectin type-III" evidence="4">
    <location>
        <begin position="1546"/>
        <end position="1641"/>
    </location>
</feature>
<feature type="signal peptide" evidence="3">
    <location>
        <begin position="1"/>
        <end position="20"/>
    </location>
</feature>
<comment type="caution">
    <text evidence="5">The sequence shown here is derived from an EMBL/GenBank/DDBJ whole genome shotgun (WGS) entry which is preliminary data.</text>
</comment>
<feature type="domain" description="Fibronectin type-III" evidence="4">
    <location>
        <begin position="1955"/>
        <end position="2050"/>
    </location>
</feature>
<reference evidence="5 6" key="1">
    <citation type="submission" date="2020-12" db="EMBL/GenBank/DDBJ databases">
        <title>Bacterial novel species Adhaeribacter sp. BT258 isolated from soil.</title>
        <authorList>
            <person name="Jung H.-Y."/>
        </authorList>
    </citation>
    <scope>NUCLEOTIDE SEQUENCE [LARGE SCALE GENOMIC DNA]</scope>
    <source>
        <strain evidence="5 6">BT258</strain>
    </source>
</reference>
<dbReference type="SUPFAM" id="SSF89372">
    <property type="entry name" value="Fucose-specific lectin"/>
    <property type="match status" value="1"/>
</dbReference>
<dbReference type="RefSeq" id="WP_200505787.1">
    <property type="nucleotide sequence ID" value="NZ_JAEHFX010000003.1"/>
</dbReference>
<feature type="domain" description="Fibronectin type-III" evidence="4">
    <location>
        <begin position="768"/>
        <end position="863"/>
    </location>
</feature>
<evidence type="ECO:0000256" key="3">
    <source>
        <dbReference type="SAM" id="SignalP"/>
    </source>
</evidence>
<feature type="domain" description="Fibronectin type-III" evidence="4">
    <location>
        <begin position="1861"/>
        <end position="1953"/>
    </location>
</feature>
<dbReference type="Pfam" id="PF13385">
    <property type="entry name" value="Laminin_G_3"/>
    <property type="match status" value="2"/>
</dbReference>
<dbReference type="CDD" id="cd00063">
    <property type="entry name" value="FN3"/>
    <property type="match status" value="8"/>
</dbReference>
<feature type="domain" description="Fibronectin type-III" evidence="4">
    <location>
        <begin position="381"/>
        <end position="476"/>
    </location>
</feature>
<evidence type="ECO:0000313" key="5">
    <source>
        <dbReference type="EMBL" id="MBK0403045.1"/>
    </source>
</evidence>
<evidence type="ECO:0000313" key="6">
    <source>
        <dbReference type="Proteomes" id="UP000644147"/>
    </source>
</evidence>
<dbReference type="InterPro" id="IPR036116">
    <property type="entry name" value="FN3_sf"/>
</dbReference>
<evidence type="ECO:0000256" key="1">
    <source>
        <dbReference type="ARBA" id="ARBA00022729"/>
    </source>
</evidence>